<sequence length="139" mass="15048">MINGFIGSFLLPLIDASNTSDSLLTAVNAILAKAIKGSEDKFLTSVKETTFDDFWSWYKDRNGPLNAGFDGILGSLLLDRKSLTGNRTALKEALIVAPGKGTLYVHTVVSLWDPLDAGEGEAAGSEHQCVHRVVEKDWP</sequence>
<dbReference type="EMBL" id="KV441411">
    <property type="protein sequence ID" value="OAF55176.1"/>
    <property type="molecule type" value="Genomic_DNA"/>
</dbReference>
<dbReference type="VEuPathDB" id="FungiDB:GMDG_07954"/>
<feature type="chain" id="PRO_5008056228" evidence="1">
    <location>
        <begin position="17"/>
        <end position="139"/>
    </location>
</feature>
<dbReference type="AlphaFoldDB" id="A0A176ZZ31"/>
<accession>A0A176ZZ31</accession>
<dbReference type="RefSeq" id="XP_024320477.1">
    <property type="nucleotide sequence ID" value="XM_024471961.1"/>
</dbReference>
<reference evidence="2" key="1">
    <citation type="submission" date="2016-03" db="EMBL/GenBank/DDBJ databases">
        <title>Updated assembly of Pseudogymnoascus destructans, the fungus causing white-nose syndrome of bats.</title>
        <authorList>
            <person name="Palmer J.M."/>
            <person name="Drees K.P."/>
            <person name="Foster J.T."/>
            <person name="Lindner D.L."/>
        </authorList>
    </citation>
    <scope>NUCLEOTIDE SEQUENCE [LARGE SCALE GENOMIC DNA]</scope>
    <source>
        <strain evidence="2">20631-21</strain>
    </source>
</reference>
<evidence type="ECO:0000256" key="1">
    <source>
        <dbReference type="SAM" id="SignalP"/>
    </source>
</evidence>
<feature type="signal peptide" evidence="1">
    <location>
        <begin position="1"/>
        <end position="16"/>
    </location>
</feature>
<dbReference type="OrthoDB" id="9983560at2759"/>
<evidence type="ECO:0000313" key="2">
    <source>
        <dbReference type="EMBL" id="OAF55176.1"/>
    </source>
</evidence>
<gene>
    <name evidence="2" type="ORF">VC83_08409</name>
</gene>
<organism evidence="2">
    <name type="scientific">Pseudogymnoascus destructans</name>
    <dbReference type="NCBI Taxonomy" id="655981"/>
    <lineage>
        <taxon>Eukaryota</taxon>
        <taxon>Fungi</taxon>
        <taxon>Dikarya</taxon>
        <taxon>Ascomycota</taxon>
        <taxon>Pezizomycotina</taxon>
        <taxon>Leotiomycetes</taxon>
        <taxon>Thelebolales</taxon>
        <taxon>Thelebolaceae</taxon>
        <taxon>Pseudogymnoascus</taxon>
    </lineage>
</organism>
<protein>
    <submittedName>
        <fullName evidence="2">Uncharacterized protein</fullName>
    </submittedName>
</protein>
<dbReference type="GeneID" id="36291450"/>
<proteinExistence type="predicted"/>
<keyword evidence="1" id="KW-0732">Signal</keyword>
<dbReference type="Proteomes" id="UP000077154">
    <property type="component" value="Unassembled WGS sequence"/>
</dbReference>
<name>A0A176ZZ31_9PEZI</name>